<name>A0ABY6KFE1_9ARAC</name>
<dbReference type="Proteomes" id="UP001235939">
    <property type="component" value="Chromosome 04"/>
</dbReference>
<organism evidence="1 2">
    <name type="scientific">Cordylochernes scorpioides</name>
    <dbReference type="NCBI Taxonomy" id="51811"/>
    <lineage>
        <taxon>Eukaryota</taxon>
        <taxon>Metazoa</taxon>
        <taxon>Ecdysozoa</taxon>
        <taxon>Arthropoda</taxon>
        <taxon>Chelicerata</taxon>
        <taxon>Arachnida</taxon>
        <taxon>Pseudoscorpiones</taxon>
        <taxon>Cheliferoidea</taxon>
        <taxon>Chernetidae</taxon>
        <taxon>Cordylochernes</taxon>
    </lineage>
</organism>
<evidence type="ECO:0000313" key="2">
    <source>
        <dbReference type="Proteomes" id="UP001235939"/>
    </source>
</evidence>
<accession>A0ABY6KFE1</accession>
<proteinExistence type="predicted"/>
<dbReference type="EMBL" id="CP092866">
    <property type="protein sequence ID" value="UYV67149.1"/>
    <property type="molecule type" value="Genomic_DNA"/>
</dbReference>
<keyword evidence="2" id="KW-1185">Reference proteome</keyword>
<sequence>MVPIVPAGWWYVWSQLAYGTHGSSWLVVRVVLAGLWYPWFQLAGEGTLTACIRYGWDTIGYTSRSPLVPGTLNRPSYIYDYRLSETWETLRDSRIIHKHMLPVLYGPSYIQEMFGCCQHVLLICHQ</sequence>
<gene>
    <name evidence="1" type="ORF">LAZ67_4004088</name>
</gene>
<reference evidence="1 2" key="1">
    <citation type="submission" date="2022-01" db="EMBL/GenBank/DDBJ databases">
        <title>A chromosomal length assembly of Cordylochernes scorpioides.</title>
        <authorList>
            <person name="Zeh D."/>
            <person name="Zeh J."/>
        </authorList>
    </citation>
    <scope>NUCLEOTIDE SEQUENCE [LARGE SCALE GENOMIC DNA]</scope>
    <source>
        <strain evidence="1">IN4F17</strain>
        <tissue evidence="1">Whole Body</tissue>
    </source>
</reference>
<evidence type="ECO:0000313" key="1">
    <source>
        <dbReference type="EMBL" id="UYV67149.1"/>
    </source>
</evidence>
<protein>
    <submittedName>
        <fullName evidence="1">Uncharacterized protein</fullName>
    </submittedName>
</protein>